<evidence type="ECO:0000313" key="4">
    <source>
        <dbReference type="EMBL" id="WUM18313.1"/>
    </source>
</evidence>
<dbReference type="KEGG" id="whr:OG579_11130"/>
<dbReference type="RefSeq" id="WP_328855983.1">
    <property type="nucleotide sequence ID" value="NZ_CP108021.1"/>
</dbReference>
<evidence type="ECO:0000259" key="3">
    <source>
        <dbReference type="PROSITE" id="PS51747"/>
    </source>
</evidence>
<feature type="domain" description="CMP/dCMP-type deaminase" evidence="3">
    <location>
        <begin position="1"/>
        <end position="114"/>
    </location>
</feature>
<dbReference type="GO" id="GO:0002100">
    <property type="term" value="P:tRNA wobble adenosine to inosine editing"/>
    <property type="evidence" value="ECO:0007669"/>
    <property type="project" value="TreeGrafter"/>
</dbReference>
<dbReference type="Pfam" id="PF00383">
    <property type="entry name" value="dCMP_cyt_deam_1"/>
    <property type="match status" value="1"/>
</dbReference>
<dbReference type="InterPro" id="IPR016192">
    <property type="entry name" value="APOBEC/CMP_deaminase_Zn-bd"/>
</dbReference>
<dbReference type="PANTHER" id="PTHR11079">
    <property type="entry name" value="CYTOSINE DEAMINASE FAMILY MEMBER"/>
    <property type="match status" value="1"/>
</dbReference>
<dbReference type="Proteomes" id="UP001432128">
    <property type="component" value="Chromosome"/>
</dbReference>
<dbReference type="GO" id="GO:0008270">
    <property type="term" value="F:zinc ion binding"/>
    <property type="evidence" value="ECO:0007669"/>
    <property type="project" value="InterPro"/>
</dbReference>
<reference evidence="4 5" key="1">
    <citation type="submission" date="2022-10" db="EMBL/GenBank/DDBJ databases">
        <title>The complete genomes of actinobacterial strains from the NBC collection.</title>
        <authorList>
            <person name="Joergensen T.S."/>
            <person name="Alvarez Arevalo M."/>
            <person name="Sterndorff E.B."/>
            <person name="Faurdal D."/>
            <person name="Vuksanovic O."/>
            <person name="Mourched A.-S."/>
            <person name="Charusanti P."/>
            <person name="Shaw S."/>
            <person name="Blin K."/>
            <person name="Weber T."/>
        </authorList>
    </citation>
    <scope>NUCLEOTIDE SEQUENCE [LARGE SCALE GENOMIC DNA]</scope>
    <source>
        <strain evidence="4 5">NBC_00319</strain>
    </source>
</reference>
<evidence type="ECO:0000256" key="2">
    <source>
        <dbReference type="ARBA" id="ARBA00022833"/>
    </source>
</evidence>
<dbReference type="PROSITE" id="PS00903">
    <property type="entry name" value="CYT_DCMP_DEAMINASES_1"/>
    <property type="match status" value="1"/>
</dbReference>
<dbReference type="CDD" id="cd01285">
    <property type="entry name" value="nucleoside_deaminase"/>
    <property type="match status" value="1"/>
</dbReference>
<dbReference type="InterPro" id="IPR016193">
    <property type="entry name" value="Cytidine_deaminase-like"/>
</dbReference>
<keyword evidence="2" id="KW-0862">Zinc</keyword>
<keyword evidence="1" id="KW-0479">Metal-binding</keyword>
<evidence type="ECO:0000313" key="5">
    <source>
        <dbReference type="Proteomes" id="UP001432128"/>
    </source>
</evidence>
<evidence type="ECO:0000256" key="1">
    <source>
        <dbReference type="ARBA" id="ARBA00022723"/>
    </source>
</evidence>
<dbReference type="InterPro" id="IPR002125">
    <property type="entry name" value="CMP_dCMP_dom"/>
</dbReference>
<protein>
    <submittedName>
        <fullName evidence="4">Nucleoside deaminase</fullName>
    </submittedName>
</protein>
<dbReference type="PANTHER" id="PTHR11079:SF202">
    <property type="entry name" value="TRNA-SPECIFIC ADENOSINE DEAMINASE"/>
    <property type="match status" value="1"/>
</dbReference>
<dbReference type="GO" id="GO:0052717">
    <property type="term" value="F:tRNA-specific adenosine-34 deaminase activity"/>
    <property type="evidence" value="ECO:0007669"/>
    <property type="project" value="TreeGrafter"/>
</dbReference>
<accession>A0AAU4JWZ5</accession>
<sequence>MDDAGFLLQAIDLAEQARASGDHPFGAVLVGRSGTVVGSGLNTVVTDRDPTGHAETNLVRTVGGRISRADLSTMTMYASTEPCAMCAGAIYWAGIGAVVYALAESELRELAGADPANPVLDLPCREVFARGVREIEVRGPVDLPKAREVHAGFWSP</sequence>
<keyword evidence="5" id="KW-1185">Reference proteome</keyword>
<dbReference type="PROSITE" id="PS51747">
    <property type="entry name" value="CYT_DCMP_DEAMINASES_2"/>
    <property type="match status" value="1"/>
</dbReference>
<dbReference type="EMBL" id="CP108021">
    <property type="protein sequence ID" value="WUM18313.1"/>
    <property type="molecule type" value="Genomic_DNA"/>
</dbReference>
<proteinExistence type="predicted"/>
<name>A0AAU4JWZ5_9NOCA</name>
<dbReference type="Gene3D" id="3.40.140.10">
    <property type="entry name" value="Cytidine Deaminase, domain 2"/>
    <property type="match status" value="1"/>
</dbReference>
<dbReference type="SUPFAM" id="SSF53927">
    <property type="entry name" value="Cytidine deaminase-like"/>
    <property type="match status" value="1"/>
</dbReference>
<gene>
    <name evidence="4" type="ORF">OG579_11130</name>
</gene>
<dbReference type="AlphaFoldDB" id="A0AAU4JWZ5"/>
<organism evidence="4 5">
    <name type="scientific">Williamsia herbipolensis</name>
    <dbReference type="NCBI Taxonomy" id="1603258"/>
    <lineage>
        <taxon>Bacteria</taxon>
        <taxon>Bacillati</taxon>
        <taxon>Actinomycetota</taxon>
        <taxon>Actinomycetes</taxon>
        <taxon>Mycobacteriales</taxon>
        <taxon>Nocardiaceae</taxon>
        <taxon>Williamsia</taxon>
    </lineage>
</organism>